<evidence type="ECO:0000313" key="3">
    <source>
        <dbReference type="Proteomes" id="UP000703661"/>
    </source>
</evidence>
<accession>A0A9P6SU49</accession>
<organism evidence="2 3">
    <name type="scientific">Entomortierella chlamydospora</name>
    <dbReference type="NCBI Taxonomy" id="101097"/>
    <lineage>
        <taxon>Eukaryota</taxon>
        <taxon>Fungi</taxon>
        <taxon>Fungi incertae sedis</taxon>
        <taxon>Mucoromycota</taxon>
        <taxon>Mortierellomycotina</taxon>
        <taxon>Mortierellomycetes</taxon>
        <taxon>Mortierellales</taxon>
        <taxon>Mortierellaceae</taxon>
        <taxon>Entomortierella</taxon>
    </lineage>
</organism>
<sequence length="117" mass="12946">MGQRNEKKQHSTTAAGQGSRSLGRRNKGKDRDDGIFDLAGDSLTQRGTVSQEEATPEFGDEFPLLDEIEDYLSQSPDKEKKPEGSRVLVPDSEDEAVQSRSKSTKRHPGPYLPILMS</sequence>
<evidence type="ECO:0000256" key="1">
    <source>
        <dbReference type="SAM" id="MobiDB-lite"/>
    </source>
</evidence>
<comment type="caution">
    <text evidence="2">The sequence shown here is derived from an EMBL/GenBank/DDBJ whole genome shotgun (WGS) entry which is preliminary data.</text>
</comment>
<dbReference type="EMBL" id="JAAAID010002833">
    <property type="protein sequence ID" value="KAG0003626.1"/>
    <property type="molecule type" value="Genomic_DNA"/>
</dbReference>
<dbReference type="AlphaFoldDB" id="A0A9P6SU49"/>
<feature type="non-terminal residue" evidence="2">
    <location>
        <position position="1"/>
    </location>
</feature>
<feature type="region of interest" description="Disordered" evidence="1">
    <location>
        <begin position="1"/>
        <end position="117"/>
    </location>
</feature>
<reference evidence="2" key="1">
    <citation type="journal article" date="2020" name="Fungal Divers.">
        <title>Resolving the Mortierellaceae phylogeny through synthesis of multi-gene phylogenetics and phylogenomics.</title>
        <authorList>
            <person name="Vandepol N."/>
            <person name="Liber J."/>
            <person name="Desiro A."/>
            <person name="Na H."/>
            <person name="Kennedy M."/>
            <person name="Barry K."/>
            <person name="Grigoriev I.V."/>
            <person name="Miller A.N."/>
            <person name="O'Donnell K."/>
            <person name="Stajich J.E."/>
            <person name="Bonito G."/>
        </authorList>
    </citation>
    <scope>NUCLEOTIDE SEQUENCE</scope>
    <source>
        <strain evidence="2">NRRL 2769</strain>
    </source>
</reference>
<keyword evidence="3" id="KW-1185">Reference proteome</keyword>
<name>A0A9P6SU49_9FUNG</name>
<gene>
    <name evidence="2" type="ORF">BGZ80_005763</name>
</gene>
<feature type="compositionally biased region" description="Polar residues" evidence="1">
    <location>
        <begin position="11"/>
        <end position="20"/>
    </location>
</feature>
<dbReference type="Proteomes" id="UP000703661">
    <property type="component" value="Unassembled WGS sequence"/>
</dbReference>
<proteinExistence type="predicted"/>
<feature type="compositionally biased region" description="Polar residues" evidence="1">
    <location>
        <begin position="42"/>
        <end position="53"/>
    </location>
</feature>
<feature type="compositionally biased region" description="Acidic residues" evidence="1">
    <location>
        <begin position="54"/>
        <end position="70"/>
    </location>
</feature>
<evidence type="ECO:0000313" key="2">
    <source>
        <dbReference type="EMBL" id="KAG0003626.1"/>
    </source>
</evidence>
<protein>
    <submittedName>
        <fullName evidence="2">Uncharacterized protein</fullName>
    </submittedName>
</protein>